<dbReference type="GO" id="GO:0016779">
    <property type="term" value="F:nucleotidyltransferase activity"/>
    <property type="evidence" value="ECO:0007669"/>
    <property type="project" value="UniProtKB-KW"/>
</dbReference>
<comment type="caution">
    <text evidence="4">The sequence shown here is derived from an EMBL/GenBank/DDBJ whole genome shotgun (WGS) entry which is preliminary data.</text>
</comment>
<reference evidence="4 5" key="1">
    <citation type="submission" date="2018-10" db="EMBL/GenBank/DDBJ databases">
        <title>Dokdonia luteus sp. nov., isolated from sea water.</title>
        <authorList>
            <person name="Zhou L.Y."/>
            <person name="Du Z.J."/>
        </authorList>
    </citation>
    <scope>NUCLEOTIDE SEQUENCE [LARGE SCALE GENOMIC DNA]</scope>
    <source>
        <strain evidence="4 5">SH27</strain>
    </source>
</reference>
<dbReference type="PANTHER" id="PTHR43584:SF8">
    <property type="entry name" value="N-ACETYLMURAMATE ALPHA-1-PHOSPHATE URIDYLYLTRANSFERASE"/>
    <property type="match status" value="1"/>
</dbReference>
<dbReference type="InterPro" id="IPR005835">
    <property type="entry name" value="NTP_transferase_dom"/>
</dbReference>
<evidence type="ECO:0000313" key="4">
    <source>
        <dbReference type="EMBL" id="RMB63912.1"/>
    </source>
</evidence>
<dbReference type="OrthoDB" id="9779926at2"/>
<evidence type="ECO:0000259" key="3">
    <source>
        <dbReference type="Pfam" id="PF00483"/>
    </source>
</evidence>
<dbReference type="SUPFAM" id="SSF53448">
    <property type="entry name" value="Nucleotide-diphospho-sugar transferases"/>
    <property type="match status" value="1"/>
</dbReference>
<gene>
    <name evidence="4" type="ORF">EAX61_00575</name>
</gene>
<keyword evidence="5" id="KW-1185">Reference proteome</keyword>
<evidence type="ECO:0000313" key="5">
    <source>
        <dbReference type="Proteomes" id="UP000281985"/>
    </source>
</evidence>
<dbReference type="InterPro" id="IPR050065">
    <property type="entry name" value="GlmU-like"/>
</dbReference>
<dbReference type="EMBL" id="REFV01000001">
    <property type="protein sequence ID" value="RMB63912.1"/>
    <property type="molecule type" value="Genomic_DNA"/>
</dbReference>
<feature type="domain" description="Nucleotidyl transferase" evidence="3">
    <location>
        <begin position="6"/>
        <end position="249"/>
    </location>
</feature>
<dbReference type="PANTHER" id="PTHR43584">
    <property type="entry name" value="NUCLEOTIDYL TRANSFERASE"/>
    <property type="match status" value="1"/>
</dbReference>
<keyword evidence="2" id="KW-0548">Nucleotidyltransferase</keyword>
<sequence length="288" mass="32698">MTEHLIILAGGASSRMKKSEDSSLSKDVAGQANTRSKALITLNNRPMLDYVLYNAREGGIKNVIIVISPNDALFKELYGDKDAYNSFNGLSISYAVQHIPEGREKPFGTADAVFQALEQYPEMQEQEFLVCNCDNLYSPQAFELLRKASAKNALINYDRDALDFSMERISRFALTRTHKNGYLTGIVEKPQSDEIEKFKDTEGKFRVSMNIFKFDGNLFYDYLKNCPVNVQRNEKELPTALLNMVADYPKSVKTIPLSEHVPDLTSKSDIKQMNAYLSNHFTSEDWTR</sequence>
<protein>
    <submittedName>
        <fullName evidence="4">Nucleotidyltransferase</fullName>
    </submittedName>
</protein>
<dbReference type="AlphaFoldDB" id="A0A3M0GMH1"/>
<evidence type="ECO:0000256" key="1">
    <source>
        <dbReference type="ARBA" id="ARBA00022679"/>
    </source>
</evidence>
<keyword evidence="1 4" id="KW-0808">Transferase</keyword>
<dbReference type="RefSeq" id="WP_121915708.1">
    <property type="nucleotide sequence ID" value="NZ_REFV01000001.1"/>
</dbReference>
<dbReference type="Pfam" id="PF00483">
    <property type="entry name" value="NTP_transferase"/>
    <property type="match status" value="1"/>
</dbReference>
<evidence type="ECO:0000256" key="2">
    <source>
        <dbReference type="ARBA" id="ARBA00022695"/>
    </source>
</evidence>
<dbReference type="Proteomes" id="UP000281985">
    <property type="component" value="Unassembled WGS sequence"/>
</dbReference>
<proteinExistence type="predicted"/>
<dbReference type="Gene3D" id="3.90.550.10">
    <property type="entry name" value="Spore Coat Polysaccharide Biosynthesis Protein SpsA, Chain A"/>
    <property type="match status" value="1"/>
</dbReference>
<name>A0A3M0GMH1_9FLAO</name>
<accession>A0A3M0GMH1</accession>
<organism evidence="4 5">
    <name type="scientific">Dokdonia sinensis</name>
    <dbReference type="NCBI Taxonomy" id="2479847"/>
    <lineage>
        <taxon>Bacteria</taxon>
        <taxon>Pseudomonadati</taxon>
        <taxon>Bacteroidota</taxon>
        <taxon>Flavobacteriia</taxon>
        <taxon>Flavobacteriales</taxon>
        <taxon>Flavobacteriaceae</taxon>
        <taxon>Dokdonia</taxon>
    </lineage>
</organism>
<dbReference type="InterPro" id="IPR029044">
    <property type="entry name" value="Nucleotide-diphossugar_trans"/>
</dbReference>